<feature type="region of interest" description="Disordered" evidence="1">
    <location>
        <begin position="1"/>
        <end position="98"/>
    </location>
</feature>
<dbReference type="OrthoDB" id="1711508at2759"/>
<evidence type="ECO:0000256" key="1">
    <source>
        <dbReference type="SAM" id="MobiDB-lite"/>
    </source>
</evidence>
<feature type="compositionally biased region" description="Basic residues" evidence="1">
    <location>
        <begin position="297"/>
        <end position="311"/>
    </location>
</feature>
<dbReference type="Pfam" id="PF03031">
    <property type="entry name" value="NIF"/>
    <property type="match status" value="1"/>
</dbReference>
<feature type="compositionally biased region" description="Basic residues" evidence="1">
    <location>
        <begin position="426"/>
        <end position="439"/>
    </location>
</feature>
<feature type="compositionally biased region" description="Polar residues" evidence="1">
    <location>
        <begin position="1"/>
        <end position="12"/>
    </location>
</feature>
<proteinExistence type="predicted"/>
<dbReference type="AlphaFoldDB" id="A0A2G9GBF1"/>
<dbReference type="SMART" id="SM00577">
    <property type="entry name" value="CPDc"/>
    <property type="match status" value="1"/>
</dbReference>
<dbReference type="SUPFAM" id="SSF56784">
    <property type="entry name" value="HAD-like"/>
    <property type="match status" value="1"/>
</dbReference>
<dbReference type="PROSITE" id="PS50969">
    <property type="entry name" value="FCP1"/>
    <property type="match status" value="1"/>
</dbReference>
<dbReference type="STRING" id="429701.A0A2G9GBF1"/>
<dbReference type="GO" id="GO:0004722">
    <property type="term" value="F:protein serine/threonine phosphatase activity"/>
    <property type="evidence" value="ECO:0007669"/>
    <property type="project" value="UniProtKB-EC"/>
</dbReference>
<feature type="compositionally biased region" description="Polar residues" evidence="1">
    <location>
        <begin position="36"/>
        <end position="50"/>
    </location>
</feature>
<dbReference type="Proteomes" id="UP000231279">
    <property type="component" value="Unassembled WGS sequence"/>
</dbReference>
<dbReference type="InterPro" id="IPR036412">
    <property type="entry name" value="HAD-like_sf"/>
</dbReference>
<feature type="region of interest" description="Disordered" evidence="1">
    <location>
        <begin position="202"/>
        <end position="228"/>
    </location>
</feature>
<organism evidence="3 4">
    <name type="scientific">Handroanthus impetiginosus</name>
    <dbReference type="NCBI Taxonomy" id="429701"/>
    <lineage>
        <taxon>Eukaryota</taxon>
        <taxon>Viridiplantae</taxon>
        <taxon>Streptophyta</taxon>
        <taxon>Embryophyta</taxon>
        <taxon>Tracheophyta</taxon>
        <taxon>Spermatophyta</taxon>
        <taxon>Magnoliopsida</taxon>
        <taxon>eudicotyledons</taxon>
        <taxon>Gunneridae</taxon>
        <taxon>Pentapetalae</taxon>
        <taxon>asterids</taxon>
        <taxon>lamiids</taxon>
        <taxon>Lamiales</taxon>
        <taxon>Bignoniaceae</taxon>
        <taxon>Crescentiina</taxon>
        <taxon>Tabebuia alliance</taxon>
        <taxon>Handroanthus</taxon>
    </lineage>
</organism>
<evidence type="ECO:0000313" key="3">
    <source>
        <dbReference type="EMBL" id="PIN02609.1"/>
    </source>
</evidence>
<accession>A0A2G9GBF1</accession>
<feature type="region of interest" description="Disordered" evidence="1">
    <location>
        <begin position="292"/>
        <end position="311"/>
    </location>
</feature>
<feature type="domain" description="FCP1 homology" evidence="2">
    <location>
        <begin position="570"/>
        <end position="751"/>
    </location>
</feature>
<dbReference type="EMBL" id="NKXS01005846">
    <property type="protein sequence ID" value="PIN02609.1"/>
    <property type="molecule type" value="Genomic_DNA"/>
</dbReference>
<dbReference type="FunFam" id="3.40.50.1000:FF:000257">
    <property type="entry name" value="Haloacid dehalogenase-like hydrolase (HAD) superfamily protein"/>
    <property type="match status" value="1"/>
</dbReference>
<evidence type="ECO:0000313" key="4">
    <source>
        <dbReference type="Proteomes" id="UP000231279"/>
    </source>
</evidence>
<feature type="compositionally biased region" description="Basic residues" evidence="1">
    <location>
        <begin position="150"/>
        <end position="162"/>
    </location>
</feature>
<name>A0A2G9GBF1_9LAMI</name>
<dbReference type="PANTHER" id="PTHR12210">
    <property type="entry name" value="DULLARD PROTEIN PHOSPHATASE"/>
    <property type="match status" value="1"/>
</dbReference>
<keyword evidence="4" id="KW-1185">Reference proteome</keyword>
<sequence length="799" mass="90005">MDTSPIENLSEVNRSKKKRLKRNKKKKATIKDEVQSMDQTTMHTRSTKNLLDTDLTVQPVADNQKMDAGPVTNLSEGNANKEKKESPERNKEKKTTIKDEIQSMNQSIIDTRVIKIGLKTDLIVQPLADNLKMDADSIETLSEGKANIEKKKRRKRNKKKKAAIKDEVQSMDETPMDTRSTKICLGTDSAMQPQVDNLKMDAGSTENLSEGNMNKKKKKRPKRNKKKEATIMDVVQSTDQTTMDSRSKENLLETDLTTMDTRSKENLLETDLTVQPLADNLKADACSTENLSEGNVNKKKKKRLKRNKKKKATIMGEVQSMDQTTMETRSKENLLEADLTVQQLADKRKTEAGSIENLADGDVQTMDHTAVDTVSTENLAEGNVIGKRKRKKKRNKAQIIDAIQSVDETKTDTGSAENLAEGNVTSKRKRKRKSKKAKNKCTNDMSYSSVSLSKLADKSLDLCKHEETDLLRNVVEGSCYKASSSLAQARSGPLAQFMELEGKFVPCESQHIAHPSLMTEVENEIILYQGKRSAEGMSSFSACNVEASTHFSSCDAKHADCLYPNMAPSVSITRKLLVLDVNGLLADILQPPPKHCRADVYMFGRAIFKRPFCGDFMKFCFQNFDVGIWSSRSRKILNNIVDYLLGGLKHKLLFCWDRARCTQTGFKTLENKHKPLVCKELRKIWDNNDPNLPWKKGDYNESNTLLLDDSPYKALLNPLHTAIFPLSYTYMDENDNSLGPGGNLRVYLEGLLTSENVQTYVEQHPFGQGNIDEKSFSWGFYAGVLHSMEEKKTHIPRIS</sequence>
<comment type="caution">
    <text evidence="3">The sequence shown here is derived from an EMBL/GenBank/DDBJ whole genome shotgun (WGS) entry which is preliminary data.</text>
</comment>
<protein>
    <submittedName>
        <fullName evidence="3">Phosphoprotein phosphatase</fullName>
        <ecNumber evidence="3">3.1.3.16</ecNumber>
    </submittedName>
</protein>
<feature type="compositionally biased region" description="Basic residues" evidence="1">
    <location>
        <begin position="15"/>
        <end position="28"/>
    </location>
</feature>
<feature type="compositionally biased region" description="Basic residues" evidence="1">
    <location>
        <begin position="214"/>
        <end position="226"/>
    </location>
</feature>
<dbReference type="EC" id="3.1.3.16" evidence="3"/>
<feature type="region of interest" description="Disordered" evidence="1">
    <location>
        <begin position="149"/>
        <end position="177"/>
    </location>
</feature>
<keyword evidence="3" id="KW-0378">Hydrolase</keyword>
<gene>
    <name evidence="3" type="ORF">CDL12_24870</name>
</gene>
<evidence type="ECO:0000259" key="2">
    <source>
        <dbReference type="PROSITE" id="PS50969"/>
    </source>
</evidence>
<dbReference type="InterPro" id="IPR004274">
    <property type="entry name" value="FCP1_dom"/>
</dbReference>
<feature type="region of interest" description="Disordered" evidence="1">
    <location>
        <begin position="408"/>
        <end position="442"/>
    </location>
</feature>
<feature type="compositionally biased region" description="Basic and acidic residues" evidence="1">
    <location>
        <begin position="79"/>
        <end position="98"/>
    </location>
</feature>
<dbReference type="Gene3D" id="3.40.50.1000">
    <property type="entry name" value="HAD superfamily/HAD-like"/>
    <property type="match status" value="1"/>
</dbReference>
<dbReference type="InterPro" id="IPR023214">
    <property type="entry name" value="HAD_sf"/>
</dbReference>
<reference evidence="4" key="1">
    <citation type="journal article" date="2018" name="Gigascience">
        <title>Genome assembly of the Pink Ipe (Handroanthus impetiginosus, Bignoniaceae), a highly valued, ecologically keystone Neotropical timber forest tree.</title>
        <authorList>
            <person name="Silva-Junior O.B."/>
            <person name="Grattapaglia D."/>
            <person name="Novaes E."/>
            <person name="Collevatti R.G."/>
        </authorList>
    </citation>
    <scope>NUCLEOTIDE SEQUENCE [LARGE SCALE GENOMIC DNA]</scope>
    <source>
        <strain evidence="4">cv. UFG-1</strain>
    </source>
</reference>
<dbReference type="InterPro" id="IPR050365">
    <property type="entry name" value="TIM50"/>
</dbReference>